<dbReference type="SUPFAM" id="SSF89796">
    <property type="entry name" value="CoA-transferase family III (CaiB/BaiF)"/>
    <property type="match status" value="1"/>
</dbReference>
<dbReference type="AlphaFoldDB" id="A0A953N9W4"/>
<dbReference type="Pfam" id="PF02515">
    <property type="entry name" value="CoA_transf_3"/>
    <property type="match status" value="1"/>
</dbReference>
<proteinExistence type="predicted"/>
<dbReference type="Gene3D" id="3.40.50.10540">
    <property type="entry name" value="Crotonobetainyl-coa:carnitine coa-transferase, domain 1"/>
    <property type="match status" value="1"/>
</dbReference>
<dbReference type="EMBL" id="JAHXRI010000001">
    <property type="protein sequence ID" value="MBZ1349380.1"/>
    <property type="molecule type" value="Genomic_DNA"/>
</dbReference>
<organism evidence="2 3">
    <name type="scientific">Zwartia hollandica</name>
    <dbReference type="NCBI Taxonomy" id="324606"/>
    <lineage>
        <taxon>Bacteria</taxon>
        <taxon>Pseudomonadati</taxon>
        <taxon>Pseudomonadota</taxon>
        <taxon>Betaproteobacteria</taxon>
        <taxon>Burkholderiales</taxon>
        <taxon>Alcaligenaceae</taxon>
        <taxon>Zwartia</taxon>
    </lineage>
</organism>
<dbReference type="Gene3D" id="3.30.1540.10">
    <property type="entry name" value="formyl-coa transferase, domain 3"/>
    <property type="match status" value="1"/>
</dbReference>
<keyword evidence="3" id="KW-1185">Reference proteome</keyword>
<dbReference type="InterPro" id="IPR050483">
    <property type="entry name" value="CoA-transferase_III_domain"/>
</dbReference>
<dbReference type="Proteomes" id="UP000739565">
    <property type="component" value="Unassembled WGS sequence"/>
</dbReference>
<evidence type="ECO:0000256" key="1">
    <source>
        <dbReference type="ARBA" id="ARBA00022679"/>
    </source>
</evidence>
<dbReference type="RefSeq" id="WP_259659782.1">
    <property type="nucleotide sequence ID" value="NZ_JAHXRI010000001.1"/>
</dbReference>
<name>A0A953N9W4_9BURK</name>
<accession>A0A953N9W4</accession>
<evidence type="ECO:0000313" key="2">
    <source>
        <dbReference type="EMBL" id="MBZ1349380.1"/>
    </source>
</evidence>
<keyword evidence="1 2" id="KW-0808">Transferase</keyword>
<dbReference type="InterPro" id="IPR023606">
    <property type="entry name" value="CoA-Trfase_III_dom_1_sf"/>
</dbReference>
<dbReference type="PANTHER" id="PTHR48207:SF3">
    <property type="entry name" value="SUCCINATE--HYDROXYMETHYLGLUTARATE COA-TRANSFERASE"/>
    <property type="match status" value="1"/>
</dbReference>
<sequence length="398" mass="43468">MSAGVRKGPLARFRVLDLTRLRSGPTAVRQLGDWGAEIIKIETPEGLGVSDGWGDSRLGPDFQNLHRNKKSLTLNLKDPEGLAIFKKMADTADVIIENFRPDVKFRLGIDYESLKLTNPGLVYASVSGFGQDGPYAKRPGYDQIVQGMGGLMAVTGLPGQGPVRAGIAVADSATGLYCALGILTALLEREESGQGQWVQTSLLESMIGMLDFQAARWLIGKEVPEQAGNDHPTSIPTGVFETSDGYINIAGAGAQQMWERLCKAMHAEHLLERPEYKTGKLRSANRVPLNAELSQITRLCSTQEWIRRFEEASVASGPIYRMDEVFDDPQTKHLGIAVPVHHPELGDIKVVGQPVGLSRTPSEIRSATPARGSDTEALMREFGYSSEQIAEFQKRLVI</sequence>
<comment type="caution">
    <text evidence="2">The sequence shown here is derived from an EMBL/GenBank/DDBJ whole genome shotgun (WGS) entry which is preliminary data.</text>
</comment>
<dbReference type="InterPro" id="IPR003673">
    <property type="entry name" value="CoA-Trfase_fam_III"/>
</dbReference>
<protein>
    <submittedName>
        <fullName evidence="2">CoA transferase</fullName>
    </submittedName>
</protein>
<gene>
    <name evidence="2" type="ORF">KZZ10_01865</name>
</gene>
<dbReference type="GO" id="GO:0008410">
    <property type="term" value="F:CoA-transferase activity"/>
    <property type="evidence" value="ECO:0007669"/>
    <property type="project" value="TreeGrafter"/>
</dbReference>
<dbReference type="InterPro" id="IPR044855">
    <property type="entry name" value="CoA-Trfase_III_dom3_sf"/>
</dbReference>
<dbReference type="PANTHER" id="PTHR48207">
    <property type="entry name" value="SUCCINATE--HYDROXYMETHYLGLUTARATE COA-TRANSFERASE"/>
    <property type="match status" value="1"/>
</dbReference>
<reference evidence="2" key="1">
    <citation type="submission" date="2021-07" db="EMBL/GenBank/DDBJ databases">
        <title>New genus and species of the family Alcaligenaceae.</title>
        <authorList>
            <person name="Hahn M.W."/>
        </authorList>
    </citation>
    <scope>NUCLEOTIDE SEQUENCE</scope>
    <source>
        <strain evidence="2">LF4-65</strain>
    </source>
</reference>
<evidence type="ECO:0000313" key="3">
    <source>
        <dbReference type="Proteomes" id="UP000739565"/>
    </source>
</evidence>